<dbReference type="Proteomes" id="UP000242287">
    <property type="component" value="Unassembled WGS sequence"/>
</dbReference>
<sequence length="197" mass="23077">MQRSWPLQTTNPEYSVLRHSGYREYKVENWYLARDGSGRVVHGTSNLTVFDAVLVAGLSFLWLKVTSRFWHLLCISLALFHIWGKCNQILSESVVLLPSLGIQLETCRGFPLFHKPFSIRREFIPMSSLEDVIINEGLRRWDVRYYLAFLRRRDMNRVMLEVAYKNLLPHHNVLVHVYHDLYSQIPNPTTIHIVPDG</sequence>
<dbReference type="GO" id="GO:0006506">
    <property type="term" value="P:GPI anchor biosynthetic process"/>
    <property type="evidence" value="ECO:0007669"/>
    <property type="project" value="UniProtKB-UniPathway"/>
</dbReference>
<comment type="pathway">
    <text evidence="1">Glycolipid biosynthesis; glycosylphosphatidylinositol-anchor biosynthesis.</text>
</comment>
<evidence type="ECO:0000259" key="3">
    <source>
        <dbReference type="Pfam" id="PF10181"/>
    </source>
</evidence>
<protein>
    <recommendedName>
        <fullName evidence="3">Phosphatidylinositol N-acetylglucosaminyltransferase subunit H conserved domain-containing protein</fullName>
    </recommendedName>
</protein>
<evidence type="ECO:0000256" key="2">
    <source>
        <dbReference type="ARBA" id="ARBA00009610"/>
    </source>
</evidence>
<dbReference type="GO" id="GO:0000506">
    <property type="term" value="C:glycosylphosphatidylinositol-N-acetylglucosaminyltransferase (GPI-GnT) complex"/>
    <property type="evidence" value="ECO:0007669"/>
    <property type="project" value="InterPro"/>
</dbReference>
<keyword evidence="5" id="KW-1185">Reference proteome</keyword>
<dbReference type="STRING" id="703135.A0A2A9NQT4"/>
<name>A0A2A9NQT4_9AGAR</name>
<feature type="domain" description="Phosphatidylinositol N-acetylglucosaminyltransferase subunit H conserved" evidence="3">
    <location>
        <begin position="93"/>
        <end position="155"/>
    </location>
</feature>
<dbReference type="InterPro" id="IPR019328">
    <property type="entry name" value="PIGH-H_dom"/>
</dbReference>
<evidence type="ECO:0000256" key="1">
    <source>
        <dbReference type="ARBA" id="ARBA00004687"/>
    </source>
</evidence>
<dbReference type="PANTHER" id="PTHR15231:SF1">
    <property type="entry name" value="PHOSPHATIDYLINOSITOL N-ACETYLGLUCOSAMINYLTRANSFERASE SUBUNIT H"/>
    <property type="match status" value="1"/>
</dbReference>
<dbReference type="AlphaFoldDB" id="A0A2A9NQT4"/>
<gene>
    <name evidence="4" type="ORF">AMATHDRAFT_144517</name>
</gene>
<dbReference type="EMBL" id="KZ301999">
    <property type="protein sequence ID" value="PFH50681.1"/>
    <property type="molecule type" value="Genomic_DNA"/>
</dbReference>
<organism evidence="4 5">
    <name type="scientific">Amanita thiersii Skay4041</name>
    <dbReference type="NCBI Taxonomy" id="703135"/>
    <lineage>
        <taxon>Eukaryota</taxon>
        <taxon>Fungi</taxon>
        <taxon>Dikarya</taxon>
        <taxon>Basidiomycota</taxon>
        <taxon>Agaricomycotina</taxon>
        <taxon>Agaricomycetes</taxon>
        <taxon>Agaricomycetidae</taxon>
        <taxon>Agaricales</taxon>
        <taxon>Pluteineae</taxon>
        <taxon>Amanitaceae</taxon>
        <taxon>Amanita</taxon>
    </lineage>
</organism>
<dbReference type="InterPro" id="IPR044215">
    <property type="entry name" value="PIG-H"/>
</dbReference>
<dbReference type="UniPathway" id="UPA00196"/>
<evidence type="ECO:0000313" key="5">
    <source>
        <dbReference type="Proteomes" id="UP000242287"/>
    </source>
</evidence>
<proteinExistence type="inferred from homology"/>
<dbReference type="OrthoDB" id="6256716at2759"/>
<dbReference type="PANTHER" id="PTHR15231">
    <property type="entry name" value="PHOSPHATIDYLINOSITOL N-ACETYLGLUCOSAMINYLTRANSFERASE SUBUNIT H"/>
    <property type="match status" value="1"/>
</dbReference>
<evidence type="ECO:0000313" key="4">
    <source>
        <dbReference type="EMBL" id="PFH50681.1"/>
    </source>
</evidence>
<reference evidence="4 5" key="1">
    <citation type="submission" date="2014-02" db="EMBL/GenBank/DDBJ databases">
        <title>Transposable element dynamics among asymbiotic and ectomycorrhizal Amanita fungi.</title>
        <authorList>
            <consortium name="DOE Joint Genome Institute"/>
            <person name="Hess J."/>
            <person name="Skrede I."/>
            <person name="Wolfe B."/>
            <person name="LaButti K."/>
            <person name="Ohm R.A."/>
            <person name="Grigoriev I.V."/>
            <person name="Pringle A."/>
        </authorList>
    </citation>
    <scope>NUCLEOTIDE SEQUENCE [LARGE SCALE GENOMIC DNA]</scope>
    <source>
        <strain evidence="4 5">SKay4041</strain>
    </source>
</reference>
<accession>A0A2A9NQT4</accession>
<comment type="similarity">
    <text evidence="2">Belongs to the PIGH family.</text>
</comment>
<dbReference type="Pfam" id="PF10181">
    <property type="entry name" value="PIG-H"/>
    <property type="match status" value="1"/>
</dbReference>